<evidence type="ECO:0000256" key="1">
    <source>
        <dbReference type="SAM" id="SignalP"/>
    </source>
</evidence>
<keyword evidence="1" id="KW-0732">Signal</keyword>
<accession>A0ABR5I7R2</accession>
<gene>
    <name evidence="3" type="ORF">ABW18_19745</name>
</gene>
<protein>
    <submittedName>
        <fullName evidence="3">Heat shock protein HslJ</fullName>
    </submittedName>
</protein>
<evidence type="ECO:0000259" key="2">
    <source>
        <dbReference type="Pfam" id="PF03724"/>
    </source>
</evidence>
<dbReference type="Proteomes" id="UP000037247">
    <property type="component" value="Unassembled WGS sequence"/>
</dbReference>
<evidence type="ECO:0000313" key="4">
    <source>
        <dbReference type="Proteomes" id="UP000037247"/>
    </source>
</evidence>
<organism evidence="3 4">
    <name type="scientific">Gordonia jacobaea</name>
    <dbReference type="NCBI Taxonomy" id="122202"/>
    <lineage>
        <taxon>Bacteria</taxon>
        <taxon>Bacillati</taxon>
        <taxon>Actinomycetota</taxon>
        <taxon>Actinomycetes</taxon>
        <taxon>Mycobacteriales</taxon>
        <taxon>Gordoniaceae</taxon>
        <taxon>Gordonia</taxon>
    </lineage>
</organism>
<name>A0ABR5I7R2_9ACTN</name>
<dbReference type="PANTHER" id="PTHR35535">
    <property type="entry name" value="HEAT SHOCK PROTEIN HSLJ"/>
    <property type="match status" value="1"/>
</dbReference>
<dbReference type="PANTHER" id="PTHR35535:SF1">
    <property type="entry name" value="HEAT SHOCK PROTEIN HSLJ"/>
    <property type="match status" value="1"/>
</dbReference>
<keyword evidence="4" id="KW-1185">Reference proteome</keyword>
<dbReference type="InterPro" id="IPR005184">
    <property type="entry name" value="DUF306_Meta_HslJ"/>
</dbReference>
<proteinExistence type="predicted"/>
<dbReference type="EMBL" id="LDTZ01000023">
    <property type="protein sequence ID" value="KNA89645.1"/>
    <property type="molecule type" value="Genomic_DNA"/>
</dbReference>
<dbReference type="PROSITE" id="PS51257">
    <property type="entry name" value="PROKAR_LIPOPROTEIN"/>
    <property type="match status" value="1"/>
</dbReference>
<dbReference type="InterPro" id="IPR053147">
    <property type="entry name" value="Hsp_HslJ-like"/>
</dbReference>
<dbReference type="InterPro" id="IPR038670">
    <property type="entry name" value="HslJ-like_sf"/>
</dbReference>
<dbReference type="Pfam" id="PF03724">
    <property type="entry name" value="META"/>
    <property type="match status" value="1"/>
</dbReference>
<dbReference type="Gene3D" id="2.40.128.270">
    <property type="match status" value="1"/>
</dbReference>
<reference evidence="3 4" key="1">
    <citation type="submission" date="2015-05" db="EMBL/GenBank/DDBJ databases">
        <title>Draft genome sequence of the bacterium Gordonia jacobaea a new member of the Gordonia genus.</title>
        <authorList>
            <person name="Jimenez-Galisteo G."/>
            <person name="Dominguez A."/>
            <person name="Munoz E."/>
            <person name="Vinas M."/>
        </authorList>
    </citation>
    <scope>NUCLEOTIDE SEQUENCE [LARGE SCALE GENOMIC DNA]</scope>
    <source>
        <strain evidence="4">mv1</strain>
    </source>
</reference>
<keyword evidence="3" id="KW-0346">Stress response</keyword>
<feature type="signal peptide" evidence="1">
    <location>
        <begin position="1"/>
        <end position="17"/>
    </location>
</feature>
<sequence length="144" mass="14885">MRLLVASLGAACVVILAACGASTDSSSREVDPGVLVGKNYSSTSVTGTPIPGGGPMQVSFPETGRISATAGCNRHNGALTFVDNTFRTDKLATTMMACPPPRDGADKWLSDFLSDSVTWDLEGTTLTLTHGSTKVVLTESSSQS</sequence>
<feature type="domain" description="DUF306" evidence="2">
    <location>
        <begin position="35"/>
        <end position="137"/>
    </location>
</feature>
<feature type="chain" id="PRO_5045439746" evidence="1">
    <location>
        <begin position="18"/>
        <end position="144"/>
    </location>
</feature>
<comment type="caution">
    <text evidence="3">The sequence shown here is derived from an EMBL/GenBank/DDBJ whole genome shotgun (WGS) entry which is preliminary data.</text>
</comment>
<evidence type="ECO:0000313" key="3">
    <source>
        <dbReference type="EMBL" id="KNA89645.1"/>
    </source>
</evidence>